<feature type="domain" description="Transposase IS116/IS110/IS902 C-terminal" evidence="1">
    <location>
        <begin position="37"/>
        <end position="117"/>
    </location>
</feature>
<evidence type="ECO:0000313" key="2">
    <source>
        <dbReference type="EMBL" id="GGO39162.1"/>
    </source>
</evidence>
<organism evidence="2 3">
    <name type="scientific">Gemmobacter aquaticus</name>
    <dbReference type="NCBI Taxonomy" id="490185"/>
    <lineage>
        <taxon>Bacteria</taxon>
        <taxon>Pseudomonadati</taxon>
        <taxon>Pseudomonadota</taxon>
        <taxon>Alphaproteobacteria</taxon>
        <taxon>Rhodobacterales</taxon>
        <taxon>Paracoccaceae</taxon>
        <taxon>Gemmobacter</taxon>
    </lineage>
</organism>
<proteinExistence type="predicted"/>
<sequence length="158" mass="16816">MVSRRREAYPRPNLLRGGDRFTRAIASDDRLSEIAGVLRLIPGNGPVASTMLIAKMPEIGTVTGAQAAALTGLAPVAHDSGTLRGKRAIAGGRHALRHVMFQAALVTAHHNASMKTFADRLRKAGKPHKAIITAVARKLVTIANALCKSRQKWIAATA</sequence>
<accession>A0A917YN12</accession>
<comment type="caution">
    <text evidence="2">The sequence shown here is derived from an EMBL/GenBank/DDBJ whole genome shotgun (WGS) entry which is preliminary data.</text>
</comment>
<dbReference type="Pfam" id="PF02371">
    <property type="entry name" value="Transposase_20"/>
    <property type="match status" value="1"/>
</dbReference>
<dbReference type="PANTHER" id="PTHR33055:SF13">
    <property type="entry name" value="TRANSPOSASE"/>
    <property type="match status" value="1"/>
</dbReference>
<protein>
    <recommendedName>
        <fullName evidence="1">Transposase IS116/IS110/IS902 C-terminal domain-containing protein</fullName>
    </recommendedName>
</protein>
<dbReference type="InterPro" id="IPR003346">
    <property type="entry name" value="Transposase_20"/>
</dbReference>
<dbReference type="PANTHER" id="PTHR33055">
    <property type="entry name" value="TRANSPOSASE FOR INSERTION SEQUENCE ELEMENT IS1111A"/>
    <property type="match status" value="1"/>
</dbReference>
<dbReference type="InterPro" id="IPR047650">
    <property type="entry name" value="Transpos_IS110"/>
</dbReference>
<keyword evidence="3" id="KW-1185">Reference proteome</keyword>
<name>A0A917YN12_9RHOB</name>
<dbReference type="AlphaFoldDB" id="A0A917YN12"/>
<dbReference type="EMBL" id="BMLP01000016">
    <property type="protein sequence ID" value="GGO39162.1"/>
    <property type="molecule type" value="Genomic_DNA"/>
</dbReference>
<dbReference type="GO" id="GO:0003677">
    <property type="term" value="F:DNA binding"/>
    <property type="evidence" value="ECO:0007669"/>
    <property type="project" value="InterPro"/>
</dbReference>
<reference evidence="2 3" key="1">
    <citation type="journal article" date="2014" name="Int. J. Syst. Evol. Microbiol.">
        <title>Complete genome sequence of Corynebacterium casei LMG S-19264T (=DSM 44701T), isolated from a smear-ripened cheese.</title>
        <authorList>
            <consortium name="US DOE Joint Genome Institute (JGI-PGF)"/>
            <person name="Walter F."/>
            <person name="Albersmeier A."/>
            <person name="Kalinowski J."/>
            <person name="Ruckert C."/>
        </authorList>
    </citation>
    <scope>NUCLEOTIDE SEQUENCE [LARGE SCALE GENOMIC DNA]</scope>
    <source>
        <strain evidence="2 3">CGMCC 1.7029</strain>
    </source>
</reference>
<evidence type="ECO:0000313" key="3">
    <source>
        <dbReference type="Proteomes" id="UP000598196"/>
    </source>
</evidence>
<gene>
    <name evidence="2" type="ORF">GCM10010991_37590</name>
</gene>
<dbReference type="GO" id="GO:0006313">
    <property type="term" value="P:DNA transposition"/>
    <property type="evidence" value="ECO:0007669"/>
    <property type="project" value="InterPro"/>
</dbReference>
<evidence type="ECO:0000259" key="1">
    <source>
        <dbReference type="Pfam" id="PF02371"/>
    </source>
</evidence>
<dbReference type="GO" id="GO:0004803">
    <property type="term" value="F:transposase activity"/>
    <property type="evidence" value="ECO:0007669"/>
    <property type="project" value="InterPro"/>
</dbReference>
<dbReference type="Proteomes" id="UP000598196">
    <property type="component" value="Unassembled WGS sequence"/>
</dbReference>